<sequence length="289" mass="32884">MRKVSCLFFVLIIVLFIFSGCLTKDRIDKFDKIFNNEAILFDNAHSQTAGNADWTIRGGFSDFADDLKNRGANVNEWGNDEYGSNQRDDDSPITYEVISKYKVYVIPEPNIPFTKDEQNAIIKYIKNGGSVFFIADHIVADRNNDGWDAVEIFNGFLKEKHIIETKEIYSDDFVGRLGFRFREKQYSESPIVKIKEHEITKGIKETGAWAGTSEYIIDNENISGIIYYSKETWGAYVISGRYGSGKFVAIGDSSPIDDGTGTSGDKLYDGYYYGDNRELMINIIKWLVE</sequence>
<dbReference type="RefSeq" id="WP_072865070.1">
    <property type="nucleotide sequence ID" value="NZ_FQUI01000025.1"/>
</dbReference>
<dbReference type="STRING" id="1122195.SAMN02745164_01512"/>
<dbReference type="SUPFAM" id="SSF52317">
    <property type="entry name" value="Class I glutamine amidotransferase-like"/>
    <property type="match status" value="1"/>
</dbReference>
<dbReference type="Proteomes" id="UP000184334">
    <property type="component" value="Unassembled WGS sequence"/>
</dbReference>
<evidence type="ECO:0000313" key="1">
    <source>
        <dbReference type="EMBL" id="SHE96933.1"/>
    </source>
</evidence>
<keyword evidence="2" id="KW-1185">Reference proteome</keyword>
<dbReference type="Gene3D" id="3.40.50.880">
    <property type="match status" value="1"/>
</dbReference>
<dbReference type="EMBL" id="FQUI01000025">
    <property type="protein sequence ID" value="SHE96933.1"/>
    <property type="molecule type" value="Genomic_DNA"/>
</dbReference>
<dbReference type="OrthoDB" id="9801679at2"/>
<reference evidence="1" key="1">
    <citation type="submission" date="2016-11" db="EMBL/GenBank/DDBJ databases">
        <authorList>
            <person name="Varghese N."/>
            <person name="Submissions S."/>
        </authorList>
    </citation>
    <scope>NUCLEOTIDE SEQUENCE [LARGE SCALE GENOMIC DNA]</scope>
    <source>
        <strain evidence="1">DSM 16785</strain>
    </source>
</reference>
<gene>
    <name evidence="1" type="ORF">SAMN02745164_01512</name>
</gene>
<evidence type="ECO:0008006" key="3">
    <source>
        <dbReference type="Google" id="ProtNLM"/>
    </source>
</evidence>
<protein>
    <recommendedName>
        <fullName evidence="3">DUF4350 domain-containing protein</fullName>
    </recommendedName>
</protein>
<name>A0A1M4XUI5_MARH1</name>
<organism evidence="1 2">
    <name type="scientific">Marinitoga hydrogenitolerans (strain DSM 16785 / JCM 12826 / AT1271)</name>
    <dbReference type="NCBI Taxonomy" id="1122195"/>
    <lineage>
        <taxon>Bacteria</taxon>
        <taxon>Thermotogati</taxon>
        <taxon>Thermotogota</taxon>
        <taxon>Thermotogae</taxon>
        <taxon>Petrotogales</taxon>
        <taxon>Petrotogaceae</taxon>
        <taxon>Marinitoga</taxon>
    </lineage>
</organism>
<comment type="caution">
    <text evidence="1">The sequence shown here is derived from an EMBL/GenBank/DDBJ whole genome shotgun (WGS) entry which is preliminary data.</text>
</comment>
<dbReference type="InterPro" id="IPR029062">
    <property type="entry name" value="Class_I_gatase-like"/>
</dbReference>
<proteinExistence type="predicted"/>
<accession>A0A1M4XUI5</accession>
<dbReference type="PROSITE" id="PS51257">
    <property type="entry name" value="PROKAR_LIPOPROTEIN"/>
    <property type="match status" value="1"/>
</dbReference>
<evidence type="ECO:0000313" key="2">
    <source>
        <dbReference type="Proteomes" id="UP000184334"/>
    </source>
</evidence>
<dbReference type="AlphaFoldDB" id="A0A1M4XUI5"/>